<keyword evidence="9 13" id="KW-0564">Palmitate</keyword>
<sequence length="218" mass="24245">MHNKTRLPQHIAACACLLFSSACTSLPQQPIATNSPPVTPTAPAAQTTQQTTASTARIYQQQIQISGRITVLYQQADKPQSMPGSFEWEQDRDSIRITLISPLGQTMARITQTAQGARLEQDGKETRQAADLDLLLQDTLGWSLPVAGLRDWLQGFVAKDGKTAMSLQAQDQTIDAQGWKLRYAAWHEQPSFPKRIDLQRYTSQAGDISIRIVVDQWK</sequence>
<dbReference type="HAMAP" id="MF_00233">
    <property type="entry name" value="LolB"/>
    <property type="match status" value="1"/>
</dbReference>
<keyword evidence="6 13" id="KW-0732">Signal</keyword>
<evidence type="ECO:0000256" key="3">
    <source>
        <dbReference type="ARBA" id="ARBA00011245"/>
    </source>
</evidence>
<evidence type="ECO:0000256" key="2">
    <source>
        <dbReference type="ARBA" id="ARBA00009696"/>
    </source>
</evidence>
<comment type="subcellular location">
    <subcellularLocation>
        <location evidence="1 13">Cell outer membrane</location>
        <topology evidence="1 13">Lipid-anchor</topology>
    </subcellularLocation>
</comment>
<evidence type="ECO:0000256" key="8">
    <source>
        <dbReference type="ARBA" id="ARBA00023136"/>
    </source>
</evidence>
<comment type="caution">
    <text evidence="15">The sequence shown here is derived from an EMBL/GenBank/DDBJ whole genome shotgun (WGS) entry which is preliminary data.</text>
</comment>
<keyword evidence="7 13" id="KW-0653">Protein transport</keyword>
<comment type="function">
    <text evidence="13">Plays a critical role in the incorporation of lipoproteins in the outer membrane after they are released by the LolA protein.</text>
</comment>
<dbReference type="PROSITE" id="PS51257">
    <property type="entry name" value="PROKAR_LIPOPROTEIN"/>
    <property type="match status" value="1"/>
</dbReference>
<evidence type="ECO:0000313" key="16">
    <source>
        <dbReference type="Proteomes" id="UP000650424"/>
    </source>
</evidence>
<dbReference type="SUPFAM" id="SSF89392">
    <property type="entry name" value="Prokaryotic lipoproteins and lipoprotein localization factors"/>
    <property type="match status" value="1"/>
</dbReference>
<keyword evidence="8 13" id="KW-0472">Membrane</keyword>
<dbReference type="InterPro" id="IPR029046">
    <property type="entry name" value="LolA/LolB/LppX"/>
</dbReference>
<accession>A0ABR6ZYJ0</accession>
<evidence type="ECO:0000256" key="12">
    <source>
        <dbReference type="ARBA" id="ARBA00023288"/>
    </source>
</evidence>
<dbReference type="Proteomes" id="UP000650424">
    <property type="component" value="Unassembled WGS sequence"/>
</dbReference>
<feature type="signal peptide" evidence="14">
    <location>
        <begin position="1"/>
        <end position="24"/>
    </location>
</feature>
<dbReference type="CDD" id="cd16326">
    <property type="entry name" value="LolB"/>
    <property type="match status" value="1"/>
</dbReference>
<dbReference type="EMBL" id="JACOGF010000017">
    <property type="protein sequence ID" value="MBC3920625.1"/>
    <property type="molecule type" value="Genomic_DNA"/>
</dbReference>
<feature type="chain" id="PRO_5047250886" description="Outer-membrane lipoprotein LolB" evidence="14">
    <location>
        <begin position="25"/>
        <end position="218"/>
    </location>
</feature>
<evidence type="ECO:0000256" key="4">
    <source>
        <dbReference type="ARBA" id="ARBA00016202"/>
    </source>
</evidence>
<dbReference type="RefSeq" id="WP_186950322.1">
    <property type="nucleotide sequence ID" value="NZ_JACOGF010000017.1"/>
</dbReference>
<evidence type="ECO:0000256" key="14">
    <source>
        <dbReference type="SAM" id="SignalP"/>
    </source>
</evidence>
<proteinExistence type="inferred from homology"/>
<dbReference type="InterPro" id="IPR004565">
    <property type="entry name" value="OM_lipoprot_LolB"/>
</dbReference>
<evidence type="ECO:0000256" key="6">
    <source>
        <dbReference type="ARBA" id="ARBA00022729"/>
    </source>
</evidence>
<evidence type="ECO:0000256" key="1">
    <source>
        <dbReference type="ARBA" id="ARBA00004459"/>
    </source>
</evidence>
<comment type="similarity">
    <text evidence="2 13">Belongs to the LolB family.</text>
</comment>
<evidence type="ECO:0000313" key="15">
    <source>
        <dbReference type="EMBL" id="MBC3920625.1"/>
    </source>
</evidence>
<dbReference type="NCBIfam" id="TIGR00548">
    <property type="entry name" value="lolB"/>
    <property type="match status" value="1"/>
</dbReference>
<evidence type="ECO:0000256" key="11">
    <source>
        <dbReference type="ARBA" id="ARBA00023237"/>
    </source>
</evidence>
<organism evidence="15 16">
    <name type="scientific">Undibacterium hunanense</name>
    <dbReference type="NCBI Taxonomy" id="2762292"/>
    <lineage>
        <taxon>Bacteria</taxon>
        <taxon>Pseudomonadati</taxon>
        <taxon>Pseudomonadota</taxon>
        <taxon>Betaproteobacteria</taxon>
        <taxon>Burkholderiales</taxon>
        <taxon>Oxalobacteraceae</taxon>
        <taxon>Undibacterium</taxon>
    </lineage>
</organism>
<keyword evidence="10 13" id="KW-0143">Chaperone</keyword>
<evidence type="ECO:0000256" key="10">
    <source>
        <dbReference type="ARBA" id="ARBA00023186"/>
    </source>
</evidence>
<reference evidence="15 16" key="1">
    <citation type="submission" date="2020-08" db="EMBL/GenBank/DDBJ databases">
        <title>Novel species isolated from subtropical streams in China.</title>
        <authorList>
            <person name="Lu H."/>
        </authorList>
    </citation>
    <scope>NUCLEOTIDE SEQUENCE [LARGE SCALE GENOMIC DNA]</scope>
    <source>
        <strain evidence="15 16">CY18W</strain>
    </source>
</reference>
<keyword evidence="12 13" id="KW-0449">Lipoprotein</keyword>
<gene>
    <name evidence="13 15" type="primary">lolB</name>
    <name evidence="15" type="ORF">H8L32_24380</name>
</gene>
<keyword evidence="5 13" id="KW-0813">Transport</keyword>
<evidence type="ECO:0000256" key="9">
    <source>
        <dbReference type="ARBA" id="ARBA00023139"/>
    </source>
</evidence>
<comment type="subunit">
    <text evidence="3 13">Monomer.</text>
</comment>
<evidence type="ECO:0000256" key="13">
    <source>
        <dbReference type="HAMAP-Rule" id="MF_00233"/>
    </source>
</evidence>
<evidence type="ECO:0000256" key="5">
    <source>
        <dbReference type="ARBA" id="ARBA00022448"/>
    </source>
</evidence>
<name>A0ABR6ZYJ0_9BURK</name>
<dbReference type="Pfam" id="PF03550">
    <property type="entry name" value="LolB"/>
    <property type="match status" value="1"/>
</dbReference>
<dbReference type="Gene3D" id="2.50.20.10">
    <property type="entry name" value="Lipoprotein localisation LolA/LolB/LppX"/>
    <property type="match status" value="1"/>
</dbReference>
<keyword evidence="11 13" id="KW-0998">Cell outer membrane</keyword>
<keyword evidence="16" id="KW-1185">Reference proteome</keyword>
<protein>
    <recommendedName>
        <fullName evidence="4 13">Outer-membrane lipoprotein LolB</fullName>
    </recommendedName>
</protein>
<evidence type="ECO:0000256" key="7">
    <source>
        <dbReference type="ARBA" id="ARBA00022927"/>
    </source>
</evidence>